<comment type="caution">
    <text evidence="2">The sequence shown here is derived from an EMBL/GenBank/DDBJ whole genome shotgun (WGS) entry which is preliminary data.</text>
</comment>
<feature type="region of interest" description="Disordered" evidence="1">
    <location>
        <begin position="72"/>
        <end position="109"/>
    </location>
</feature>
<reference evidence="2 3" key="1">
    <citation type="journal article" date="2019" name="Plant Biotechnol. J.">
        <title>The red bayberry genome and genetic basis of sex determination.</title>
        <authorList>
            <person name="Jia H.M."/>
            <person name="Jia H.J."/>
            <person name="Cai Q.L."/>
            <person name="Wang Y."/>
            <person name="Zhao H.B."/>
            <person name="Yang W.F."/>
            <person name="Wang G.Y."/>
            <person name="Li Y.H."/>
            <person name="Zhan D.L."/>
            <person name="Shen Y.T."/>
            <person name="Niu Q.F."/>
            <person name="Chang L."/>
            <person name="Qiu J."/>
            <person name="Zhao L."/>
            <person name="Xie H.B."/>
            <person name="Fu W.Y."/>
            <person name="Jin J."/>
            <person name="Li X.W."/>
            <person name="Jiao Y."/>
            <person name="Zhou C.C."/>
            <person name="Tu T."/>
            <person name="Chai C.Y."/>
            <person name="Gao J.L."/>
            <person name="Fan L.J."/>
            <person name="van de Weg E."/>
            <person name="Wang J.Y."/>
            <person name="Gao Z.S."/>
        </authorList>
    </citation>
    <scope>NUCLEOTIDE SEQUENCE [LARGE SCALE GENOMIC DNA]</scope>
    <source>
        <tissue evidence="2">Leaves</tissue>
    </source>
</reference>
<gene>
    <name evidence="2" type="ORF">CJ030_MR6G016518</name>
</gene>
<evidence type="ECO:0000313" key="3">
    <source>
        <dbReference type="Proteomes" id="UP000516437"/>
    </source>
</evidence>
<protein>
    <submittedName>
        <fullName evidence="2">Uncharacterized protein</fullName>
    </submittedName>
</protein>
<dbReference type="Proteomes" id="UP000516437">
    <property type="component" value="Chromosome 6"/>
</dbReference>
<sequence length="223" mass="24943">MHKHALPFWKKGLANYELMFELFSKSTATGDLNKPSTKYLLDTDEERALDDKLCGLGIDDSYDLTSIGDLNYPTQLPSSPPCTLSRRRGSDSTSSFQLRHKQSKGKAQQDTKDSVFLKWVGISERRNDILEQYIAFKQSDFCLRCSTSNVPILSVPPVGGSSGNATVLGDDPYLKGLLMTQALLGEDEQTQLLKGCRELQTKFAQKAFLVMTDSQQRAWLDSF</sequence>
<name>A0A6A1V940_9ROSI</name>
<organism evidence="2 3">
    <name type="scientific">Morella rubra</name>
    <name type="common">Chinese bayberry</name>
    <dbReference type="NCBI Taxonomy" id="262757"/>
    <lineage>
        <taxon>Eukaryota</taxon>
        <taxon>Viridiplantae</taxon>
        <taxon>Streptophyta</taxon>
        <taxon>Embryophyta</taxon>
        <taxon>Tracheophyta</taxon>
        <taxon>Spermatophyta</taxon>
        <taxon>Magnoliopsida</taxon>
        <taxon>eudicotyledons</taxon>
        <taxon>Gunneridae</taxon>
        <taxon>Pentapetalae</taxon>
        <taxon>rosids</taxon>
        <taxon>fabids</taxon>
        <taxon>Fagales</taxon>
        <taxon>Myricaceae</taxon>
        <taxon>Morella</taxon>
    </lineage>
</organism>
<evidence type="ECO:0000256" key="1">
    <source>
        <dbReference type="SAM" id="MobiDB-lite"/>
    </source>
</evidence>
<keyword evidence="3" id="KW-1185">Reference proteome</keyword>
<accession>A0A6A1V940</accession>
<dbReference type="AlphaFoldDB" id="A0A6A1V940"/>
<dbReference type="OrthoDB" id="1542785at2759"/>
<evidence type="ECO:0000313" key="2">
    <source>
        <dbReference type="EMBL" id="KAB1209379.1"/>
    </source>
</evidence>
<dbReference type="EMBL" id="RXIC02000024">
    <property type="protein sequence ID" value="KAB1209379.1"/>
    <property type="molecule type" value="Genomic_DNA"/>
</dbReference>
<proteinExistence type="predicted"/>